<name>A0ABP3XLL9_9FIRM</name>
<evidence type="ECO:0000313" key="3">
    <source>
        <dbReference type="Proteomes" id="UP001400965"/>
    </source>
</evidence>
<evidence type="ECO:0000259" key="1">
    <source>
        <dbReference type="Pfam" id="PF05709"/>
    </source>
</evidence>
<keyword evidence="3" id="KW-1185">Reference proteome</keyword>
<dbReference type="Pfam" id="PF05709">
    <property type="entry name" value="Sipho_tail"/>
    <property type="match status" value="1"/>
</dbReference>
<dbReference type="Gene3D" id="2.40.30.200">
    <property type="match status" value="1"/>
</dbReference>
<organism evidence="2 3">
    <name type="scientific">Paraclostridium tenue</name>
    <dbReference type="NCBI Taxonomy" id="1737"/>
    <lineage>
        <taxon>Bacteria</taxon>
        <taxon>Bacillati</taxon>
        <taxon>Bacillota</taxon>
        <taxon>Clostridia</taxon>
        <taxon>Peptostreptococcales</taxon>
        <taxon>Peptostreptococcaceae</taxon>
        <taxon>Paraclostridium</taxon>
    </lineage>
</organism>
<dbReference type="InterPro" id="IPR008841">
    <property type="entry name" value="Siphovirus-type_tail_N"/>
</dbReference>
<accession>A0ABP3XLL9</accession>
<dbReference type="EMBL" id="BAAACP010000020">
    <property type="protein sequence ID" value="GAA0865988.1"/>
    <property type="molecule type" value="Genomic_DNA"/>
</dbReference>
<reference evidence="3" key="1">
    <citation type="journal article" date="2019" name="Int. J. Syst. Evol. Microbiol.">
        <title>The Global Catalogue of Microorganisms (GCM) 10K type strain sequencing project: providing services to taxonomists for standard genome sequencing and annotation.</title>
        <authorList>
            <consortium name="The Broad Institute Genomics Platform"/>
            <consortium name="The Broad Institute Genome Sequencing Center for Infectious Disease"/>
            <person name="Wu L."/>
            <person name="Ma J."/>
        </authorList>
    </citation>
    <scope>NUCLEOTIDE SEQUENCE [LARGE SCALE GENOMIC DNA]</scope>
    <source>
        <strain evidence="3">JCM 6486</strain>
    </source>
</reference>
<sequence>MFNKYYLIFNDLNSYEDFGLSIVKRPDIPNPTLKKTTKEVPGRDGLLYEVLGGYEDIVISVEFNFIEKINIKERFRQVKAWISGIQNDKLIFSDDLDWFYKVVDVKLNGNFETILRMKGSFKIDFTCRAFMYSIDGDEFEEIYNNYQIVNYYMESKPIIRIHGLGMIDININNKKFKVDVNEEVYIDSELELAYKTVDDPFNLIEGDFPVFEKGMNKINYSGNVFKFEIKPRWRCL</sequence>
<proteinExistence type="predicted"/>
<dbReference type="NCBIfam" id="TIGR01633">
    <property type="entry name" value="phi3626_gp14_N"/>
    <property type="match status" value="1"/>
</dbReference>
<comment type="caution">
    <text evidence="2">The sequence shown here is derived from an EMBL/GenBank/DDBJ whole genome shotgun (WGS) entry which is preliminary data.</text>
</comment>
<dbReference type="InterPro" id="IPR006520">
    <property type="entry name" value="Dit_BPSPP_N"/>
</dbReference>
<evidence type="ECO:0000313" key="2">
    <source>
        <dbReference type="EMBL" id="GAA0865988.1"/>
    </source>
</evidence>
<gene>
    <name evidence="2" type="ORF">GCM10008917_25680</name>
</gene>
<dbReference type="Proteomes" id="UP001400965">
    <property type="component" value="Unassembled WGS sequence"/>
</dbReference>
<protein>
    <submittedName>
        <fullName evidence="2">Phage tail family protein</fullName>
    </submittedName>
</protein>
<feature type="domain" description="Siphovirus-type tail component RIFT-related" evidence="1">
    <location>
        <begin position="12"/>
        <end position="127"/>
    </location>
</feature>
<dbReference type="RefSeq" id="WP_346046661.1">
    <property type="nucleotide sequence ID" value="NZ_BAAACP010000020.1"/>
</dbReference>